<gene>
    <name evidence="6" type="primary">CYP81E1_2</name>
    <name evidence="6" type="ORF">Zm00014a_036963</name>
</gene>
<comment type="caution">
    <text evidence="6">The sequence shown here is derived from an EMBL/GenBank/DDBJ whole genome shotgun (WGS) entry which is preliminary data.</text>
</comment>
<dbReference type="GO" id="GO:0004497">
    <property type="term" value="F:monooxygenase activity"/>
    <property type="evidence" value="ECO:0007669"/>
    <property type="project" value="UniProtKB-KW"/>
</dbReference>
<evidence type="ECO:0000313" key="6">
    <source>
        <dbReference type="EMBL" id="PWZ27542.1"/>
    </source>
</evidence>
<evidence type="ECO:0000256" key="5">
    <source>
        <dbReference type="RuleBase" id="RU000461"/>
    </source>
</evidence>
<dbReference type="InterPro" id="IPR050651">
    <property type="entry name" value="Plant_Cytochrome_P450_Monoox"/>
</dbReference>
<sequence length="410" mass="45122">MDDKSCYVATGLSLAAILLVLHRLVVRAGGKGNAAARRLPPSPPAVPFLGHLHLLASECPLHSSLARLAARHGPVLSLRLGSRAAMVVSSPECAEACFTEHDVAFANRPRLTSQALASFGGAALAVSSYGPYWRNLRRVAAVRLLSTHRVACMCPVISAEVRAMLRRVGRAAEATGRVQLKASLFELSLSVLMETIAQTKTSRADDADDAVSPEAHEFRRIVDEILPYLGATNLWDYLPLLRRFDVLGVRNKIRDVVGRRDAFLQRLIDAERRRLDGDGDGDEKKSMIAVMLSLQKSEPDVYTDTMIMALDPAAWEEPDEFRPERFRDGKAEGRLMLPFGMGRRRCPGETLALRTAGLVLATLIQCFHWDRIDGAEIDMTESGGLTMPRAVPLEATCKPREAMRHVLQQL</sequence>
<keyword evidence="3 5" id="KW-0560">Oxidoreductase</keyword>
<keyword evidence="2 5" id="KW-0479">Metal-binding</keyword>
<evidence type="ECO:0000256" key="4">
    <source>
        <dbReference type="ARBA" id="ARBA00023004"/>
    </source>
</evidence>
<accession>A0A3L6F2K5</accession>
<dbReference type="ExpressionAtlas" id="A0A3L6F2K5">
    <property type="expression patterns" value="baseline and differential"/>
</dbReference>
<dbReference type="InterPro" id="IPR017972">
    <property type="entry name" value="Cyt_P450_CS"/>
</dbReference>
<dbReference type="EMBL" id="NCVQ01000005">
    <property type="protein sequence ID" value="PWZ27542.1"/>
    <property type="molecule type" value="Genomic_DNA"/>
</dbReference>
<reference evidence="6" key="1">
    <citation type="journal article" date="2018" name="Nat. Genet.">
        <title>Extensive intraspecific gene order and gene structural variations between Mo17 and other maize genomes.</title>
        <authorList>
            <person name="Sun S."/>
            <person name="Zhou Y."/>
            <person name="Chen J."/>
            <person name="Shi J."/>
            <person name="Zhao H."/>
            <person name="Zhao H."/>
            <person name="Song W."/>
            <person name="Zhang M."/>
            <person name="Cui Y."/>
            <person name="Dong X."/>
            <person name="Liu H."/>
            <person name="Ma X."/>
            <person name="Jiao Y."/>
            <person name="Wang B."/>
            <person name="Wei X."/>
            <person name="Stein J.C."/>
            <person name="Glaubitz J.C."/>
            <person name="Lu F."/>
            <person name="Yu G."/>
            <person name="Liang C."/>
            <person name="Fengler K."/>
            <person name="Li B."/>
            <person name="Rafalski A."/>
            <person name="Schnable P.S."/>
            <person name="Ware D.H."/>
            <person name="Buckler E.S."/>
            <person name="Lai J."/>
        </authorList>
    </citation>
    <scope>NUCLEOTIDE SEQUENCE [LARGE SCALE GENOMIC DNA]</scope>
    <source>
        <tissue evidence="6">Seedling</tissue>
    </source>
</reference>
<dbReference type="FunFam" id="1.10.630.10:FF:000175">
    <property type="entry name" value="Cytochrome P450 family 81 subfamily D polypeptide 8"/>
    <property type="match status" value="1"/>
</dbReference>
<dbReference type="Proteomes" id="UP000251960">
    <property type="component" value="Chromosome 4"/>
</dbReference>
<protein>
    <submittedName>
        <fullName evidence="6">Isoflavone 2'-hydroxylase</fullName>
    </submittedName>
</protein>
<evidence type="ECO:0000256" key="1">
    <source>
        <dbReference type="ARBA" id="ARBA00022617"/>
    </source>
</evidence>
<dbReference type="PANTHER" id="PTHR47947:SF54">
    <property type="entry name" value="CYTOCHROME P450"/>
    <property type="match status" value="1"/>
</dbReference>
<dbReference type="InterPro" id="IPR001128">
    <property type="entry name" value="Cyt_P450"/>
</dbReference>
<dbReference type="AlphaFoldDB" id="A0A3L6F2K5"/>
<dbReference type="PANTHER" id="PTHR47947">
    <property type="entry name" value="CYTOCHROME P450 82C3-RELATED"/>
    <property type="match status" value="1"/>
</dbReference>
<dbReference type="SUPFAM" id="SSF48264">
    <property type="entry name" value="Cytochrome P450"/>
    <property type="match status" value="1"/>
</dbReference>
<keyword evidence="1 5" id="KW-0349">Heme</keyword>
<dbReference type="FunFam" id="1.10.630.10:FF:000104">
    <property type="entry name" value="Cytochrome P450 family 81 subfamily D polypeptide 8"/>
    <property type="match status" value="1"/>
</dbReference>
<dbReference type="Gene3D" id="1.10.630.10">
    <property type="entry name" value="Cytochrome P450"/>
    <property type="match status" value="2"/>
</dbReference>
<dbReference type="GO" id="GO:0020037">
    <property type="term" value="F:heme binding"/>
    <property type="evidence" value="ECO:0007669"/>
    <property type="project" value="InterPro"/>
</dbReference>
<name>A0A3L6F2K5_MAIZE</name>
<evidence type="ECO:0000256" key="3">
    <source>
        <dbReference type="ARBA" id="ARBA00023002"/>
    </source>
</evidence>
<proteinExistence type="inferred from homology"/>
<organism evidence="6">
    <name type="scientific">Zea mays</name>
    <name type="common">Maize</name>
    <dbReference type="NCBI Taxonomy" id="4577"/>
    <lineage>
        <taxon>Eukaryota</taxon>
        <taxon>Viridiplantae</taxon>
        <taxon>Streptophyta</taxon>
        <taxon>Embryophyta</taxon>
        <taxon>Tracheophyta</taxon>
        <taxon>Spermatophyta</taxon>
        <taxon>Magnoliopsida</taxon>
        <taxon>Liliopsida</taxon>
        <taxon>Poales</taxon>
        <taxon>Poaceae</taxon>
        <taxon>PACMAD clade</taxon>
        <taxon>Panicoideae</taxon>
        <taxon>Andropogonodae</taxon>
        <taxon>Andropogoneae</taxon>
        <taxon>Tripsacinae</taxon>
        <taxon>Zea</taxon>
    </lineage>
</organism>
<keyword evidence="5" id="KW-0503">Monooxygenase</keyword>
<dbReference type="GO" id="GO:0016705">
    <property type="term" value="F:oxidoreductase activity, acting on paired donors, with incorporation or reduction of molecular oxygen"/>
    <property type="evidence" value="ECO:0007669"/>
    <property type="project" value="InterPro"/>
</dbReference>
<comment type="similarity">
    <text evidence="5">Belongs to the cytochrome P450 family.</text>
</comment>
<dbReference type="InterPro" id="IPR036396">
    <property type="entry name" value="Cyt_P450_sf"/>
</dbReference>
<dbReference type="PROSITE" id="PS00086">
    <property type="entry name" value="CYTOCHROME_P450"/>
    <property type="match status" value="1"/>
</dbReference>
<dbReference type="GO" id="GO:0005506">
    <property type="term" value="F:iron ion binding"/>
    <property type="evidence" value="ECO:0007669"/>
    <property type="project" value="InterPro"/>
</dbReference>
<dbReference type="Pfam" id="PF00067">
    <property type="entry name" value="p450"/>
    <property type="match status" value="1"/>
</dbReference>
<evidence type="ECO:0000256" key="2">
    <source>
        <dbReference type="ARBA" id="ARBA00022723"/>
    </source>
</evidence>
<keyword evidence="4 5" id="KW-0408">Iron</keyword>